<comment type="caution">
    <text evidence="1">The sequence shown here is derived from an EMBL/GenBank/DDBJ whole genome shotgun (WGS) entry which is preliminary data.</text>
</comment>
<dbReference type="InterPro" id="IPR022284">
    <property type="entry name" value="GPAT/DHAPAT"/>
</dbReference>
<dbReference type="Proteomes" id="UP000789390">
    <property type="component" value="Unassembled WGS sequence"/>
</dbReference>
<organism evidence="1 2">
    <name type="scientific">Daphnia galeata</name>
    <dbReference type="NCBI Taxonomy" id="27404"/>
    <lineage>
        <taxon>Eukaryota</taxon>
        <taxon>Metazoa</taxon>
        <taxon>Ecdysozoa</taxon>
        <taxon>Arthropoda</taxon>
        <taxon>Crustacea</taxon>
        <taxon>Branchiopoda</taxon>
        <taxon>Diplostraca</taxon>
        <taxon>Cladocera</taxon>
        <taxon>Anomopoda</taxon>
        <taxon>Daphniidae</taxon>
        <taxon>Daphnia</taxon>
    </lineage>
</organism>
<dbReference type="PANTHER" id="PTHR12563">
    <property type="entry name" value="GLYCEROL-3-PHOSPHATE ACYLTRANSFERASE"/>
    <property type="match status" value="1"/>
</dbReference>
<dbReference type="GO" id="GO:0006631">
    <property type="term" value="P:fatty acid metabolic process"/>
    <property type="evidence" value="ECO:0007669"/>
    <property type="project" value="TreeGrafter"/>
</dbReference>
<sequence length="568" mass="65772">MTNVFFPRVNRQNRNDALIQHKVKPCFLISKEKEFHPHSPCKICFPSTSDLFPCDYEELGVRNLLAVVQPDSKVLVSWQHILQQRLKTLQVHWGQVEKLSQIDAHKIYVVIHQNKLDIPVLAFTLMVGLQEANIEFLNQNEPHHDFVIPNPTLAKEKFQKISKVLFIDAENSDFLLKTFADSLCGSDQSDVLLIPISVCYELSFDTISYTSDHCELHSKWKSNVRINFGLPHSFKDFISNAQNNSNMIVELKQHLRHDIWKNTPIMSFHVLSMILQYRIKKSKDVELPDCVKLMDEFQKKFRQHHDLAFVGDLYAITQHTMQVFSMKGVLPFSSVAADIMKLESLMMKSLFSVMDVIEFDLHSDIGNRVSQNRLLENYRKIAWLLRHEIAAINPPCLSASNSEKKALDYLIDNLVLSQLSDEPNSGEQQMARRIAHHLNVDSDEEEDFLDRPVMDTFLYVNIANALSHKWVATISNQILDVYYITAKQLLELRKIDVIEENVFIQRIFKELKKKGHDLDAAVQNAIKLFKEEGILESYSHSEVKILYLKDPFDETNLLRLVHDIAQFC</sequence>
<dbReference type="GO" id="GO:0008654">
    <property type="term" value="P:phospholipid biosynthetic process"/>
    <property type="evidence" value="ECO:0007669"/>
    <property type="project" value="TreeGrafter"/>
</dbReference>
<dbReference type="GO" id="GO:0019432">
    <property type="term" value="P:triglyceride biosynthetic process"/>
    <property type="evidence" value="ECO:0007669"/>
    <property type="project" value="TreeGrafter"/>
</dbReference>
<dbReference type="GO" id="GO:0004366">
    <property type="term" value="F:glycerol-3-phosphate O-acyltransferase activity"/>
    <property type="evidence" value="ECO:0007669"/>
    <property type="project" value="TreeGrafter"/>
</dbReference>
<dbReference type="EMBL" id="CAKKLH010000094">
    <property type="protein sequence ID" value="CAH0102832.1"/>
    <property type="molecule type" value="Genomic_DNA"/>
</dbReference>
<protein>
    <submittedName>
        <fullName evidence="1">Uncharacterized protein</fullName>
    </submittedName>
</protein>
<reference evidence="1" key="1">
    <citation type="submission" date="2021-11" db="EMBL/GenBank/DDBJ databases">
        <authorList>
            <person name="Schell T."/>
        </authorList>
    </citation>
    <scope>NUCLEOTIDE SEQUENCE</scope>
    <source>
        <strain evidence="1">M5</strain>
    </source>
</reference>
<dbReference type="PANTHER" id="PTHR12563:SF23">
    <property type="entry name" value="BCDNA.GH07066"/>
    <property type="match status" value="1"/>
</dbReference>
<dbReference type="AlphaFoldDB" id="A0A8J2RPR7"/>
<evidence type="ECO:0000313" key="2">
    <source>
        <dbReference type="Proteomes" id="UP000789390"/>
    </source>
</evidence>
<accession>A0A8J2RPR7</accession>
<keyword evidence="2" id="KW-1185">Reference proteome</keyword>
<gene>
    <name evidence="1" type="ORF">DGAL_LOCUS5356</name>
</gene>
<evidence type="ECO:0000313" key="1">
    <source>
        <dbReference type="EMBL" id="CAH0102832.1"/>
    </source>
</evidence>
<dbReference type="OrthoDB" id="5962536at2759"/>
<dbReference type="GO" id="GO:0031966">
    <property type="term" value="C:mitochondrial membrane"/>
    <property type="evidence" value="ECO:0007669"/>
    <property type="project" value="TreeGrafter"/>
</dbReference>
<dbReference type="GO" id="GO:0006072">
    <property type="term" value="P:glycerol-3-phosphate metabolic process"/>
    <property type="evidence" value="ECO:0007669"/>
    <property type="project" value="TreeGrafter"/>
</dbReference>
<name>A0A8J2RPR7_9CRUS</name>
<proteinExistence type="predicted"/>